<gene>
    <name evidence="1" type="ORF">EYF80_049377</name>
</gene>
<evidence type="ECO:0000313" key="2">
    <source>
        <dbReference type="Proteomes" id="UP000314294"/>
    </source>
</evidence>
<evidence type="ECO:0000313" key="1">
    <source>
        <dbReference type="EMBL" id="TNN40455.1"/>
    </source>
</evidence>
<organism evidence="1 2">
    <name type="scientific">Liparis tanakae</name>
    <name type="common">Tanaka's snailfish</name>
    <dbReference type="NCBI Taxonomy" id="230148"/>
    <lineage>
        <taxon>Eukaryota</taxon>
        <taxon>Metazoa</taxon>
        <taxon>Chordata</taxon>
        <taxon>Craniata</taxon>
        <taxon>Vertebrata</taxon>
        <taxon>Euteleostomi</taxon>
        <taxon>Actinopterygii</taxon>
        <taxon>Neopterygii</taxon>
        <taxon>Teleostei</taxon>
        <taxon>Neoteleostei</taxon>
        <taxon>Acanthomorphata</taxon>
        <taxon>Eupercaria</taxon>
        <taxon>Perciformes</taxon>
        <taxon>Cottioidei</taxon>
        <taxon>Cottales</taxon>
        <taxon>Liparidae</taxon>
        <taxon>Liparis</taxon>
    </lineage>
</organism>
<sequence length="206" mass="21839">MCDIIYVLPYGSLPAAIWTAGLADEELAVQTLTLAVDQELEGLQTSDAVGLGQAALVAQQLPLGLTPLGFPQKVQGSAMTKETKSEISLDNFPNMLGLLICEFGEIQLPVCRGGARHRCDADACELAGDTEQKCSSDPAVKKRPITSQGFDLKSLQTSGVLMNLTSSALASQKTGECWCESCQTLVGLSNRSEASSKGGPRKYLNK</sequence>
<accession>A0A4Z2FHR4</accession>
<reference evidence="1 2" key="1">
    <citation type="submission" date="2019-03" db="EMBL/GenBank/DDBJ databases">
        <title>First draft genome of Liparis tanakae, snailfish: a comprehensive survey of snailfish specific genes.</title>
        <authorList>
            <person name="Kim W."/>
            <person name="Song I."/>
            <person name="Jeong J.-H."/>
            <person name="Kim D."/>
            <person name="Kim S."/>
            <person name="Ryu S."/>
            <person name="Song J.Y."/>
            <person name="Lee S.K."/>
        </authorList>
    </citation>
    <scope>NUCLEOTIDE SEQUENCE [LARGE SCALE GENOMIC DNA]</scope>
    <source>
        <tissue evidence="1">Muscle</tissue>
    </source>
</reference>
<protein>
    <submittedName>
        <fullName evidence="1">Uncharacterized protein</fullName>
    </submittedName>
</protein>
<dbReference type="EMBL" id="SRLO01001188">
    <property type="protein sequence ID" value="TNN40455.1"/>
    <property type="molecule type" value="Genomic_DNA"/>
</dbReference>
<comment type="caution">
    <text evidence="1">The sequence shown here is derived from an EMBL/GenBank/DDBJ whole genome shotgun (WGS) entry which is preliminary data.</text>
</comment>
<keyword evidence="2" id="KW-1185">Reference proteome</keyword>
<proteinExistence type="predicted"/>
<dbReference type="Proteomes" id="UP000314294">
    <property type="component" value="Unassembled WGS sequence"/>
</dbReference>
<name>A0A4Z2FHR4_9TELE</name>
<dbReference type="AlphaFoldDB" id="A0A4Z2FHR4"/>